<dbReference type="Gene3D" id="1.10.390.30">
    <property type="entry name" value="Peptidase M60, enhancin-like domain 3"/>
    <property type="match status" value="1"/>
</dbReference>
<dbReference type="PANTHER" id="PTHR15730:SF5">
    <property type="entry name" value="SI:CH211-210B2.2-RELATED"/>
    <property type="match status" value="1"/>
</dbReference>
<protein>
    <submittedName>
        <fullName evidence="2">Peptidase M60-like domain protein</fullName>
    </submittedName>
</protein>
<dbReference type="Proteomes" id="UP000591844">
    <property type="component" value="Unassembled WGS sequence"/>
</dbReference>
<organism evidence="2 3">
    <name type="scientific">Photorhabdus cinerea</name>
    <dbReference type="NCBI Taxonomy" id="471575"/>
    <lineage>
        <taxon>Bacteria</taxon>
        <taxon>Pseudomonadati</taxon>
        <taxon>Pseudomonadota</taxon>
        <taxon>Gammaproteobacteria</taxon>
        <taxon>Enterobacterales</taxon>
        <taxon>Morganellaceae</taxon>
        <taxon>Photorhabdus</taxon>
    </lineage>
</organism>
<dbReference type="RefSeq" id="WP_166302105.1">
    <property type="nucleotide sequence ID" value="NZ_CAWPIB010000002.1"/>
</dbReference>
<dbReference type="Gene3D" id="2.60.120.1250">
    <property type="entry name" value="Peptidase M60, enhancin-like domain 1"/>
    <property type="match status" value="1"/>
</dbReference>
<feature type="domain" description="Peptidase M60" evidence="1">
    <location>
        <begin position="30"/>
        <end position="314"/>
    </location>
</feature>
<dbReference type="Gene3D" id="3.40.390.80">
    <property type="entry name" value="Peptidase M60, enhancin-like domain 2"/>
    <property type="match status" value="1"/>
</dbReference>
<dbReference type="SMART" id="SM01276">
    <property type="entry name" value="M60-like"/>
    <property type="match status" value="1"/>
</dbReference>
<dbReference type="PANTHER" id="PTHR15730">
    <property type="entry name" value="EXPERIMENTAL AUTOIMMUNE PROSTATITIS ANTIGEN 2-RELATED"/>
    <property type="match status" value="1"/>
</dbReference>
<dbReference type="InterPro" id="IPR051244">
    <property type="entry name" value="TCAF"/>
</dbReference>
<evidence type="ECO:0000313" key="2">
    <source>
        <dbReference type="EMBL" id="NHB91129.1"/>
    </source>
</evidence>
<evidence type="ECO:0000313" key="3">
    <source>
        <dbReference type="Proteomes" id="UP000591844"/>
    </source>
</evidence>
<gene>
    <name evidence="2" type="ORF">C5469_02915</name>
</gene>
<name>A0A7X5TGG7_9GAMM</name>
<dbReference type="EMBL" id="PUJW01000002">
    <property type="protein sequence ID" value="NHB91129.1"/>
    <property type="molecule type" value="Genomic_DNA"/>
</dbReference>
<dbReference type="InterPro" id="IPR031161">
    <property type="entry name" value="Peptidase_M60_dom"/>
</dbReference>
<comment type="caution">
    <text evidence="2">The sequence shown here is derived from an EMBL/GenBank/DDBJ whole genome shotgun (WGS) entry which is preliminary data.</text>
</comment>
<reference evidence="2 3" key="1">
    <citation type="submission" date="2018-02" db="EMBL/GenBank/DDBJ databases">
        <authorList>
            <person name="Machado R.A."/>
        </authorList>
    </citation>
    <scope>NUCLEOTIDE SEQUENCE [LARGE SCALE GENOMIC DNA]</scope>
    <source>
        <strain evidence="2 3">DSM 19724</strain>
    </source>
</reference>
<proteinExistence type="predicted"/>
<dbReference type="AlphaFoldDB" id="A0A7X5TGG7"/>
<sequence length="793" mass="91380">MIDNKKAITLHGNGSANEYKKIQRRSFAHSEMQPTGFYVIFGQEIIINVEGETNSSINAVIGVPELNKPEKYLLTEGLNKFTSKNEGLLSFTNNNNNGYVKIIIQSELQKVPSFKLNETNNTDWEDMMDLYSDALVVQLSSERAIIVVRYNSAKKYLTDPNALMKYYDDFIRHQDSISGILEDGKVDYRADPNKLLYVEADRLYMFATNGHMGFNGNAALQRLLTTNNGWGIWHESGHQRQQSPYTWSGGTGMSEVTVNLYSLAVQEGFYDRASFIDKYYPKIKEYLVAEEKNFDAQDINIKLGMLWQLRLTFGNGFYPQLHQAYRLMDSLPVSNNDKKQQLIISSSQLTNINLADFFDKWGITPDEKTLEILRTLPPLEKNIWENDDKNSITIKMPQQKYIPELAYFMKSISKTLLSESKFEFTIDLDWHTPYQYVIKKNSQYLAEIKDGKPFYCSVKLDESGLNVKVSHNFTLDDLIEIEVRLDGERYTVYNMTVYDFKLWERLNNLFKDQDHTEIADNVTQSELDNIFEAIKQANDSNKMSSVFHRAQEMFLINTFMSINIDSNHLTVNFRDELFKNYKYVATKNNKYISEINKGKPYYSSSIPPSTWVTNKNLNDANELAIQARLPNGTYAIFETTFAEENIKQRIAGLYTDSSQSKINDNITQNTLSELIKDINDSGISYKKKDIYLSQVDDAQFMFLKQTIVRVELAKNKLIVTFANENFRDNKYVSLKNGAYQSEINKGKPAYSSLSNKVWSTNMTLTEDDHCSIEVRMGTKIYVIYQTGDLILAE</sequence>
<dbReference type="Pfam" id="PF13402">
    <property type="entry name" value="Peptidase_M60"/>
    <property type="match status" value="1"/>
</dbReference>
<dbReference type="PROSITE" id="PS51723">
    <property type="entry name" value="PEPTIDASE_M60"/>
    <property type="match status" value="1"/>
</dbReference>
<evidence type="ECO:0000259" key="1">
    <source>
        <dbReference type="PROSITE" id="PS51723"/>
    </source>
</evidence>
<accession>A0A7X5TGG7</accession>
<dbReference type="InterPro" id="IPR042279">
    <property type="entry name" value="Pep_M60_3"/>
</dbReference>
<keyword evidence="3" id="KW-1185">Reference proteome</keyword>